<sequence length="72" mass="7949">MKNRDTNLGYLLVFDGRTISNGKRVLSKHGGRETILEFGVDVSPEVKPPAKARKLKRKAGTARRAGVKSSKR</sequence>
<gene>
    <name evidence="3" type="ORF">ABIF29_001189</name>
    <name evidence="2" type="ORF">JOH49_000372</name>
</gene>
<evidence type="ECO:0000313" key="4">
    <source>
        <dbReference type="Proteomes" id="UP000673383"/>
    </source>
</evidence>
<accession>A0A7Y8R5T0</accession>
<dbReference type="Proteomes" id="UP001565471">
    <property type="component" value="Unassembled WGS sequence"/>
</dbReference>
<evidence type="ECO:0000313" key="3">
    <source>
        <dbReference type="EMBL" id="MEY9314390.1"/>
    </source>
</evidence>
<evidence type="ECO:0000313" key="5">
    <source>
        <dbReference type="Proteomes" id="UP001565471"/>
    </source>
</evidence>
<proteinExistence type="predicted"/>
<feature type="compositionally biased region" description="Basic residues" evidence="1">
    <location>
        <begin position="50"/>
        <end position="72"/>
    </location>
</feature>
<comment type="caution">
    <text evidence="2">The sequence shown here is derived from an EMBL/GenBank/DDBJ whole genome shotgun (WGS) entry which is preliminary data.</text>
</comment>
<dbReference type="RefSeq" id="WP_125459156.1">
    <property type="nucleotide sequence ID" value="NZ_CP126004.1"/>
</dbReference>
<dbReference type="EMBL" id="JBGBZA010000002">
    <property type="protein sequence ID" value="MEY9314390.1"/>
    <property type="molecule type" value="Genomic_DNA"/>
</dbReference>
<organism evidence="2 4">
    <name type="scientific">Bradyrhizobium elkanii</name>
    <dbReference type="NCBI Taxonomy" id="29448"/>
    <lineage>
        <taxon>Bacteria</taxon>
        <taxon>Pseudomonadati</taxon>
        <taxon>Pseudomonadota</taxon>
        <taxon>Alphaproteobacteria</taxon>
        <taxon>Hyphomicrobiales</taxon>
        <taxon>Nitrobacteraceae</taxon>
        <taxon>Bradyrhizobium</taxon>
    </lineage>
</organism>
<reference evidence="3 5" key="2">
    <citation type="submission" date="2024-07" db="EMBL/GenBank/DDBJ databases">
        <title>Genomic Encyclopedia of Type Strains, Phase V (KMG-V): Genome sequencing to study the core and pangenomes of soil and plant-associated prokaryotes.</title>
        <authorList>
            <person name="Whitman W."/>
        </authorList>
    </citation>
    <scope>NUCLEOTIDE SEQUENCE [LARGE SCALE GENOMIC DNA]</scope>
    <source>
        <strain evidence="3 5">USDA 415</strain>
    </source>
</reference>
<dbReference type="Proteomes" id="UP000673383">
    <property type="component" value="Unassembled WGS sequence"/>
</dbReference>
<keyword evidence="5" id="KW-1185">Reference proteome</keyword>
<protein>
    <submittedName>
        <fullName evidence="2">Uncharacterized protein</fullName>
    </submittedName>
</protein>
<reference evidence="2" key="1">
    <citation type="submission" date="2021-02" db="EMBL/GenBank/DDBJ databases">
        <title>Genomic Encyclopedia of Type Strains, Phase IV (KMG-V): Genome sequencing to study the core and pangenomes of soil and plant-associated prokaryotes.</title>
        <authorList>
            <person name="Whitman W."/>
        </authorList>
    </citation>
    <scope>NUCLEOTIDE SEQUENCE</scope>
    <source>
        <strain evidence="2">USDA 406</strain>
    </source>
</reference>
<dbReference type="EMBL" id="JAFICZ010000001">
    <property type="protein sequence ID" value="MBP1290619.1"/>
    <property type="molecule type" value="Genomic_DNA"/>
</dbReference>
<evidence type="ECO:0000313" key="2">
    <source>
        <dbReference type="EMBL" id="MBP1290619.1"/>
    </source>
</evidence>
<name>A0A7Y8R5T0_BRAEL</name>
<feature type="region of interest" description="Disordered" evidence="1">
    <location>
        <begin position="48"/>
        <end position="72"/>
    </location>
</feature>
<dbReference type="AlphaFoldDB" id="A0A7Y8R5T0"/>
<evidence type="ECO:0000256" key="1">
    <source>
        <dbReference type="SAM" id="MobiDB-lite"/>
    </source>
</evidence>